<protein>
    <submittedName>
        <fullName evidence="4">ABC transporter substrate-binding protein</fullName>
    </submittedName>
</protein>
<dbReference type="AlphaFoldDB" id="A0A1R1B5V8"/>
<keyword evidence="1" id="KW-0238">DNA-binding</keyword>
<evidence type="ECO:0000259" key="2">
    <source>
        <dbReference type="Pfam" id="PF00496"/>
    </source>
</evidence>
<dbReference type="InterPro" id="IPR039424">
    <property type="entry name" value="SBP_5"/>
</dbReference>
<dbReference type="Gene3D" id="3.40.190.10">
    <property type="entry name" value="Periplasmic binding protein-like II"/>
    <property type="match status" value="1"/>
</dbReference>
<proteinExistence type="predicted"/>
<dbReference type="SUPFAM" id="SSF53850">
    <property type="entry name" value="Periplasmic binding protein-like II"/>
    <property type="match status" value="1"/>
</dbReference>
<dbReference type="Gene3D" id="3.10.105.10">
    <property type="entry name" value="Dipeptide-binding Protein, Domain 3"/>
    <property type="match status" value="1"/>
</dbReference>
<dbReference type="OrthoDB" id="5894719at2"/>
<dbReference type="PANTHER" id="PTHR30290">
    <property type="entry name" value="PERIPLASMIC BINDING COMPONENT OF ABC TRANSPORTER"/>
    <property type="match status" value="1"/>
</dbReference>
<evidence type="ECO:0000313" key="4">
    <source>
        <dbReference type="EMBL" id="OME94898.1"/>
    </source>
</evidence>
<organism evidence="4 5">
    <name type="scientific">Paenibacillus lautus</name>
    <name type="common">Bacillus lautus</name>
    <dbReference type="NCBI Taxonomy" id="1401"/>
    <lineage>
        <taxon>Bacteria</taxon>
        <taxon>Bacillati</taxon>
        <taxon>Bacillota</taxon>
        <taxon>Bacilli</taxon>
        <taxon>Bacillales</taxon>
        <taxon>Paenibacillaceae</taxon>
        <taxon>Paenibacillus</taxon>
    </lineage>
</organism>
<evidence type="ECO:0000313" key="5">
    <source>
        <dbReference type="Proteomes" id="UP000187074"/>
    </source>
</evidence>
<evidence type="ECO:0000256" key="1">
    <source>
        <dbReference type="ARBA" id="ARBA00023125"/>
    </source>
</evidence>
<dbReference type="EMBL" id="MRTF01000002">
    <property type="protein sequence ID" value="OME94898.1"/>
    <property type="molecule type" value="Genomic_DNA"/>
</dbReference>
<dbReference type="GO" id="GO:0015833">
    <property type="term" value="P:peptide transport"/>
    <property type="evidence" value="ECO:0007669"/>
    <property type="project" value="TreeGrafter"/>
</dbReference>
<dbReference type="InterPro" id="IPR000914">
    <property type="entry name" value="SBP_5_dom"/>
</dbReference>
<name>A0A1R1B5V8_PAELA</name>
<dbReference type="PANTHER" id="PTHR30290:SF72">
    <property type="entry name" value="HTH-TYPE TRANSCRIPTIONAL REGULATOR SGRR"/>
    <property type="match status" value="1"/>
</dbReference>
<comment type="caution">
    <text evidence="4">The sequence shown here is derived from an EMBL/GenBank/DDBJ whole genome shotgun (WGS) entry which is preliminary data.</text>
</comment>
<dbReference type="InterPro" id="IPR025370">
    <property type="entry name" value="SgrR_HTH_N"/>
</dbReference>
<dbReference type="STRING" id="1401.BK123_07320"/>
<gene>
    <name evidence="4" type="ORF">BK123_07320</name>
</gene>
<dbReference type="Proteomes" id="UP000187074">
    <property type="component" value="Unassembled WGS sequence"/>
</dbReference>
<dbReference type="Pfam" id="PF12793">
    <property type="entry name" value="SgrR_N"/>
    <property type="match status" value="1"/>
</dbReference>
<dbReference type="GO" id="GO:1904680">
    <property type="term" value="F:peptide transmembrane transporter activity"/>
    <property type="evidence" value="ECO:0007669"/>
    <property type="project" value="TreeGrafter"/>
</dbReference>
<sequence>MLYEQFFMLHQKLAVNAPANTATEVTLEQIADTLYCTTRNAKLVIRKMEEKGWIIWKAGRGRGIRSKLTFVADQADLLKEAAQQLAIRGEYKQAFELLRTYGQGMHANDSYVEWMNGHFGFSKEMNEGEEEAMDSLRLPVYRLIETLDPAECYYSFQAHMIQQLFDRLVIYDNANDQYLPVIAHYWKSNEDGTIWTFHLRKGIRFHDGKELSAEDVKFTVERLGRDKRNAWIVRELQRVEVVSPREVRFILTKPNRIFIRFLSSICMSIVPKHLVSVHEEQFWKQPVGTGPFRVEEWTDDRLTIHANPHYYHGRPHLDNIHIILMPEDAEHCEVSWERLLRNPEHIDHNGEKHAVDVIESSEGCTTLITWNMKKPGPYQSIEFRRAFSLILNRAEMIRELGDNRLYPARGFIMDEQSPYRKDRYDPELGKSLLKQSGYDGSPITMATLAKHIKDAEWVQNQCASIGIPLIIREERMDTMHQLDVMHSMDCILHGLVLPGEEVCLIENYVQKGSVVKEFMDPSLHHWVKECIDDALASEWYEERLSILTHIEERLREEAHVSFLTHTRFYASLDPSYKGVVINNLGWLDFKQIWRE</sequence>
<accession>A0A1R1B5V8</accession>
<dbReference type="RefSeq" id="WP_076321718.1">
    <property type="nucleotide sequence ID" value="NZ_MRTF01000002.1"/>
</dbReference>
<reference evidence="4 5" key="1">
    <citation type="submission" date="2016-11" db="EMBL/GenBank/DDBJ databases">
        <title>Paenibacillus species isolates.</title>
        <authorList>
            <person name="Beno S.M."/>
        </authorList>
    </citation>
    <scope>NUCLEOTIDE SEQUENCE [LARGE SCALE GENOMIC DNA]</scope>
    <source>
        <strain evidence="4 5">FSL F4-0100</strain>
    </source>
</reference>
<dbReference type="Pfam" id="PF00496">
    <property type="entry name" value="SBP_bac_5"/>
    <property type="match status" value="1"/>
</dbReference>
<dbReference type="GO" id="GO:0003677">
    <property type="term" value="F:DNA binding"/>
    <property type="evidence" value="ECO:0007669"/>
    <property type="project" value="UniProtKB-KW"/>
</dbReference>
<feature type="domain" description="Solute-binding protein family 5" evidence="2">
    <location>
        <begin position="179"/>
        <end position="474"/>
    </location>
</feature>
<feature type="domain" description="Transcriptional regulator SgrR N-terminal HTH" evidence="3">
    <location>
        <begin position="3"/>
        <end position="99"/>
    </location>
</feature>
<evidence type="ECO:0000259" key="3">
    <source>
        <dbReference type="Pfam" id="PF12793"/>
    </source>
</evidence>